<dbReference type="AlphaFoldDB" id="A0A919K833"/>
<evidence type="ECO:0000256" key="7">
    <source>
        <dbReference type="ARBA" id="ARBA00022777"/>
    </source>
</evidence>
<evidence type="ECO:0000256" key="5">
    <source>
        <dbReference type="ARBA" id="ARBA00022679"/>
    </source>
</evidence>
<comment type="caution">
    <text evidence="12">The sequence shown here is derived from an EMBL/GenBank/DDBJ whole genome shotgun (WGS) entry which is preliminary data.</text>
</comment>
<proteinExistence type="inferred from homology"/>
<dbReference type="SUPFAM" id="SSF52009">
    <property type="entry name" value="Phosphohistidine domain"/>
    <property type="match status" value="1"/>
</dbReference>
<keyword evidence="13" id="KW-1185">Reference proteome</keyword>
<dbReference type="InterPro" id="IPR036637">
    <property type="entry name" value="Phosphohistidine_dom_sf"/>
</dbReference>
<evidence type="ECO:0000256" key="3">
    <source>
        <dbReference type="ARBA" id="ARBA00011994"/>
    </source>
</evidence>
<feature type="domain" description="PEP-utilising enzyme C-terminal" evidence="11">
    <location>
        <begin position="256"/>
        <end position="328"/>
    </location>
</feature>
<dbReference type="InterPro" id="IPR015813">
    <property type="entry name" value="Pyrv/PenolPyrv_kinase-like_dom"/>
</dbReference>
<feature type="domain" description="PEP-utilising enzyme mobile" evidence="10">
    <location>
        <begin position="147"/>
        <end position="226"/>
    </location>
</feature>
<evidence type="ECO:0000256" key="8">
    <source>
        <dbReference type="ARBA" id="ARBA00022842"/>
    </source>
</evidence>
<accession>A0A919K833</accession>
<comment type="cofactor">
    <cofactor evidence="1">
        <name>Mg(2+)</name>
        <dbReference type="ChEBI" id="CHEBI:18420"/>
    </cofactor>
</comment>
<dbReference type="Pfam" id="PF00391">
    <property type="entry name" value="PEP-utilizers"/>
    <property type="match status" value="1"/>
</dbReference>
<dbReference type="Gene3D" id="3.20.20.60">
    <property type="entry name" value="Phosphoenolpyruvate-binding domains"/>
    <property type="match status" value="2"/>
</dbReference>
<evidence type="ECO:0000256" key="6">
    <source>
        <dbReference type="ARBA" id="ARBA00022723"/>
    </source>
</evidence>
<dbReference type="Pfam" id="PF02896">
    <property type="entry name" value="PEP-utilizers_C"/>
    <property type="match status" value="1"/>
</dbReference>
<dbReference type="Gene3D" id="3.50.30.10">
    <property type="entry name" value="Phosphohistidine domain"/>
    <property type="match status" value="1"/>
</dbReference>
<dbReference type="InterPro" id="IPR040442">
    <property type="entry name" value="Pyrv_kinase-like_dom_sf"/>
</dbReference>
<evidence type="ECO:0000256" key="2">
    <source>
        <dbReference type="ARBA" id="ARBA00007837"/>
    </source>
</evidence>
<dbReference type="PROSITE" id="PS00370">
    <property type="entry name" value="PEP_ENZYMES_PHOS_SITE"/>
    <property type="match status" value="1"/>
</dbReference>
<evidence type="ECO:0000259" key="10">
    <source>
        <dbReference type="Pfam" id="PF00391"/>
    </source>
</evidence>
<dbReference type="InterPro" id="IPR000121">
    <property type="entry name" value="PEP_util_C"/>
</dbReference>
<dbReference type="PANTHER" id="PTHR22931">
    <property type="entry name" value="PHOSPHOENOLPYRUVATE DIKINASE-RELATED"/>
    <property type="match status" value="1"/>
</dbReference>
<organism evidence="12 13">
    <name type="scientific">Actinoplanes siamensis</name>
    <dbReference type="NCBI Taxonomy" id="1223317"/>
    <lineage>
        <taxon>Bacteria</taxon>
        <taxon>Bacillati</taxon>
        <taxon>Actinomycetota</taxon>
        <taxon>Actinomycetes</taxon>
        <taxon>Micromonosporales</taxon>
        <taxon>Micromonosporaceae</taxon>
        <taxon>Actinoplanes</taxon>
    </lineage>
</organism>
<dbReference type="SUPFAM" id="SSF56059">
    <property type="entry name" value="Glutathione synthetase ATP-binding domain-like"/>
    <property type="match status" value="1"/>
</dbReference>
<dbReference type="InterPro" id="IPR013815">
    <property type="entry name" value="ATP_grasp_subdomain_1"/>
</dbReference>
<dbReference type="InterPro" id="IPR018274">
    <property type="entry name" value="PEP_util_AS"/>
</dbReference>
<gene>
    <name evidence="12" type="ORF">Asi03nite_02440</name>
</gene>
<keyword evidence="7" id="KW-0418">Kinase</keyword>
<reference evidence="12" key="1">
    <citation type="submission" date="2021-01" db="EMBL/GenBank/DDBJ databases">
        <title>Whole genome shotgun sequence of Actinoplanes siamensis NBRC 109076.</title>
        <authorList>
            <person name="Komaki H."/>
            <person name="Tamura T."/>
        </authorList>
    </citation>
    <scope>NUCLEOTIDE SEQUENCE</scope>
    <source>
        <strain evidence="12">NBRC 109076</strain>
    </source>
</reference>
<dbReference type="GO" id="GO:0016301">
    <property type="term" value="F:kinase activity"/>
    <property type="evidence" value="ECO:0007669"/>
    <property type="project" value="UniProtKB-KW"/>
</dbReference>
<name>A0A919K833_9ACTN</name>
<dbReference type="SUPFAM" id="SSF51621">
    <property type="entry name" value="Phosphoenolpyruvate/pyruvate domain"/>
    <property type="match status" value="2"/>
</dbReference>
<evidence type="ECO:0000256" key="9">
    <source>
        <dbReference type="ARBA" id="ARBA00032883"/>
    </source>
</evidence>
<comment type="similarity">
    <text evidence="2">Belongs to the PEP-utilizing enzyme family.</text>
</comment>
<dbReference type="InterPro" id="IPR010121">
    <property type="entry name" value="Pyruvate_phosphate_dikinase"/>
</dbReference>
<evidence type="ECO:0000256" key="1">
    <source>
        <dbReference type="ARBA" id="ARBA00001946"/>
    </source>
</evidence>
<sequence length="372" mass="38979">MYDFIDGHKDLKGLLGGKGANLAEMTRMGLDVPAEAFEAERAGFGEGELDAARLRDLVQSYQKVFQTHTGRPFPQAQVIAAQLVEEGVITRDEALRRVTGEQLAQLMLPSFDEQATPPPLTTGVPASPGAAVGAVVFDSAAAPAATEPVILVRRETNPDDLPGMIAAAGILTARGGKTSHAAVVARGMGRTCVCGADQVEIGTDSCTVAGHRLRAGDVISIDGANGRVYAGAVPVRPSKVVRFSEGEIMPCGNALLRAVQQLMAHADQVARLEVHANADTGADAARARRFGATGIGLCRLPLQQADFEQLFAAMDGLPVTIRLIDPPLHGGDPASVRFFHDAGLDHVSCSPFRVPVARLEAGRAAVTGSDTR</sequence>
<keyword evidence="8" id="KW-0460">Magnesium</keyword>
<evidence type="ECO:0000313" key="13">
    <source>
        <dbReference type="Proteomes" id="UP000629619"/>
    </source>
</evidence>
<dbReference type="InterPro" id="IPR008279">
    <property type="entry name" value="PEP-util_enz_mobile_dom"/>
</dbReference>
<dbReference type="Proteomes" id="UP000629619">
    <property type="component" value="Unassembled WGS sequence"/>
</dbReference>
<evidence type="ECO:0000256" key="4">
    <source>
        <dbReference type="ARBA" id="ARBA00020138"/>
    </source>
</evidence>
<keyword evidence="6" id="KW-0479">Metal-binding</keyword>
<evidence type="ECO:0000259" key="11">
    <source>
        <dbReference type="Pfam" id="PF02896"/>
    </source>
</evidence>
<dbReference type="GO" id="GO:0050242">
    <property type="term" value="F:pyruvate, phosphate dikinase activity"/>
    <property type="evidence" value="ECO:0007669"/>
    <property type="project" value="UniProtKB-EC"/>
</dbReference>
<dbReference type="GO" id="GO:0005524">
    <property type="term" value="F:ATP binding"/>
    <property type="evidence" value="ECO:0007669"/>
    <property type="project" value="InterPro"/>
</dbReference>
<dbReference type="PANTHER" id="PTHR22931:SF9">
    <property type="entry name" value="PYRUVATE, PHOSPHATE DIKINASE 1, CHLOROPLASTIC"/>
    <property type="match status" value="1"/>
</dbReference>
<dbReference type="EMBL" id="BOMW01000004">
    <property type="protein sequence ID" value="GIF02706.1"/>
    <property type="molecule type" value="Genomic_DNA"/>
</dbReference>
<evidence type="ECO:0000313" key="12">
    <source>
        <dbReference type="EMBL" id="GIF02706.1"/>
    </source>
</evidence>
<dbReference type="Gene3D" id="1.10.189.10">
    <property type="entry name" value="Pyruvate Phosphate Dikinase, domain 2"/>
    <property type="match status" value="1"/>
</dbReference>
<keyword evidence="5" id="KW-0808">Transferase</keyword>
<dbReference type="GO" id="GO:0046872">
    <property type="term" value="F:metal ion binding"/>
    <property type="evidence" value="ECO:0007669"/>
    <property type="project" value="UniProtKB-KW"/>
</dbReference>
<protein>
    <recommendedName>
        <fullName evidence="4">Pyruvate, phosphate dikinase</fullName>
        <ecNumber evidence="3">2.7.9.1</ecNumber>
    </recommendedName>
    <alternativeName>
        <fullName evidence="9">Pyruvate, orthophosphate dikinase</fullName>
    </alternativeName>
</protein>
<dbReference type="EC" id="2.7.9.1" evidence="3"/>
<dbReference type="Gene3D" id="3.30.1490.20">
    <property type="entry name" value="ATP-grasp fold, A domain"/>
    <property type="match status" value="1"/>
</dbReference>